<protein>
    <submittedName>
        <fullName evidence="2">Uncharacterized protein</fullName>
    </submittedName>
</protein>
<evidence type="ECO:0000313" key="2">
    <source>
        <dbReference type="EMBL" id="ROL46625.1"/>
    </source>
</evidence>
<sequence length="83" mass="8878">MRDVWALALRGTYAVALKWLKGTRHIRTAVMKGTSGAKPVTGTSGSVGRDRGDLKRQWPSQGPQEALDKTGTSGGNGRGRDLK</sequence>
<feature type="region of interest" description="Disordered" evidence="1">
    <location>
        <begin position="31"/>
        <end position="83"/>
    </location>
</feature>
<keyword evidence="3" id="KW-1185">Reference proteome</keyword>
<gene>
    <name evidence="2" type="ORF">DPX16_7465</name>
</gene>
<proteinExistence type="predicted"/>
<dbReference type="Proteomes" id="UP000281406">
    <property type="component" value="Unassembled WGS sequence"/>
</dbReference>
<organism evidence="2 3">
    <name type="scientific">Anabarilius grahami</name>
    <name type="common">Kanglang fish</name>
    <name type="synonym">Barilius grahami</name>
    <dbReference type="NCBI Taxonomy" id="495550"/>
    <lineage>
        <taxon>Eukaryota</taxon>
        <taxon>Metazoa</taxon>
        <taxon>Chordata</taxon>
        <taxon>Craniata</taxon>
        <taxon>Vertebrata</taxon>
        <taxon>Euteleostomi</taxon>
        <taxon>Actinopterygii</taxon>
        <taxon>Neopterygii</taxon>
        <taxon>Teleostei</taxon>
        <taxon>Ostariophysi</taxon>
        <taxon>Cypriniformes</taxon>
        <taxon>Xenocyprididae</taxon>
        <taxon>Xenocypridinae</taxon>
        <taxon>Xenocypridinae incertae sedis</taxon>
        <taxon>Anabarilius</taxon>
    </lineage>
</organism>
<dbReference type="EMBL" id="RJVU01037426">
    <property type="protein sequence ID" value="ROL46625.1"/>
    <property type="molecule type" value="Genomic_DNA"/>
</dbReference>
<evidence type="ECO:0000256" key="1">
    <source>
        <dbReference type="SAM" id="MobiDB-lite"/>
    </source>
</evidence>
<accession>A0A3N0YK38</accession>
<comment type="caution">
    <text evidence="2">The sequence shown here is derived from an EMBL/GenBank/DDBJ whole genome shotgun (WGS) entry which is preliminary data.</text>
</comment>
<name>A0A3N0YK38_ANAGA</name>
<dbReference type="AlphaFoldDB" id="A0A3N0YK38"/>
<reference evidence="2 3" key="1">
    <citation type="submission" date="2018-10" db="EMBL/GenBank/DDBJ databases">
        <title>Genome assembly for a Yunnan-Guizhou Plateau 3E fish, Anabarilius grahami (Regan), and its evolutionary and genetic applications.</title>
        <authorList>
            <person name="Jiang W."/>
        </authorList>
    </citation>
    <scope>NUCLEOTIDE SEQUENCE [LARGE SCALE GENOMIC DNA]</scope>
    <source>
        <strain evidence="2">AG-KIZ</strain>
        <tissue evidence="2">Muscle</tissue>
    </source>
</reference>
<evidence type="ECO:0000313" key="3">
    <source>
        <dbReference type="Proteomes" id="UP000281406"/>
    </source>
</evidence>